<evidence type="ECO:0000259" key="4">
    <source>
        <dbReference type="Pfam" id="PF00963"/>
    </source>
</evidence>
<feature type="transmembrane region" description="Helical" evidence="2">
    <location>
        <begin position="637"/>
        <end position="655"/>
    </location>
</feature>
<proteinExistence type="predicted"/>
<dbReference type="InterPro" id="IPR002102">
    <property type="entry name" value="Cohesin_dom"/>
</dbReference>
<keyword evidence="2" id="KW-0812">Transmembrane</keyword>
<organism evidence="5 6">
    <name type="scientific">Lachnospira hominis</name>
    <name type="common">ex Liu et al. 2021</name>
    <dbReference type="NCBI Taxonomy" id="2763051"/>
    <lineage>
        <taxon>Bacteria</taxon>
        <taxon>Bacillati</taxon>
        <taxon>Bacillota</taxon>
        <taxon>Clostridia</taxon>
        <taxon>Lachnospirales</taxon>
        <taxon>Lachnospiraceae</taxon>
        <taxon>Lachnospira</taxon>
    </lineage>
</organism>
<evidence type="ECO:0000313" key="6">
    <source>
        <dbReference type="Proteomes" id="UP000628463"/>
    </source>
</evidence>
<dbReference type="Proteomes" id="UP000628463">
    <property type="component" value="Unassembled WGS sequence"/>
</dbReference>
<accession>A0ABR7FYS0</accession>
<dbReference type="Pfam" id="PF00963">
    <property type="entry name" value="Cohesin"/>
    <property type="match status" value="1"/>
</dbReference>
<feature type="chain" id="PRO_5045126265" description="Cohesin domain-containing protein" evidence="3">
    <location>
        <begin position="32"/>
        <end position="663"/>
    </location>
</feature>
<name>A0ABR7FYS0_9FIRM</name>
<dbReference type="SUPFAM" id="SSF49384">
    <property type="entry name" value="Carbohydrate-binding domain"/>
    <property type="match status" value="1"/>
</dbReference>
<feature type="domain" description="Cohesin" evidence="4">
    <location>
        <begin position="38"/>
        <end position="149"/>
    </location>
</feature>
<evidence type="ECO:0000313" key="5">
    <source>
        <dbReference type="EMBL" id="MBC5680337.1"/>
    </source>
</evidence>
<dbReference type="RefSeq" id="WP_186836420.1">
    <property type="nucleotide sequence ID" value="NZ_JACOPD010000003.1"/>
</dbReference>
<feature type="compositionally biased region" description="Low complexity" evidence="1">
    <location>
        <begin position="603"/>
        <end position="620"/>
    </location>
</feature>
<dbReference type="EMBL" id="JACOPD010000003">
    <property type="protein sequence ID" value="MBC5680337.1"/>
    <property type="molecule type" value="Genomic_DNA"/>
</dbReference>
<sequence length="663" mass="71390">MKRKSKAFIAAFLSVCLIATTVLVSTGNAFAGDANVGELAVTSAQGYEGDTVKVTVSYNNNQGTAGFEFRMYYDPDVLELVKTTLSEDVFIEDVVILGDKNANEKMTNFVSYAVAMAKDNKKSGELYTVEFKIKDGAAIGNTELKITDLVPSNFNGDLITVNSKNSYVKVLCKHADTEEVVKEAVTCTKDGVTEVKCKKCGELIDTKTVKSTGHKFGEYEVVTEATCSKDGLKRRTCSVCNEVEEVKIPATGKHTAVTEITKKATCTTAGEKVTKCSVCDKVLSTEEIPATGHKFGEYKVVTEATCSKDGLKRRTCSVCNEVEEVKIPATGKHTAVTEITKKATCTTAGEKVTKCSVCDKVLSTEEIPATGHKFGEYEVVTEATCSKDGLKRRTCSVCNEVEEVKIPATGKHTAVTEITKKATCTTAGEKVTKCSVCDKVLSTEEIPATGHKYSDYVIKKDATETEDGILERTCTVCGETEKVTIPKLESLKTEVKDEKAENPLASQYTKGEDITFTAIGIGMDNVNPQAGDMRYVPAKWSINPSGEWTSAPYTATFAVANAGDYELKVVYNREVYKDGKWVADGVTITSKTAITIAEKAETPDNVNNGNTNNDSTTPSGDASTDNNASVSTGDTSIYVMIMAVIMMMASAAVIVEKSRKAVK</sequence>
<feature type="signal peptide" evidence="3">
    <location>
        <begin position="1"/>
        <end position="31"/>
    </location>
</feature>
<gene>
    <name evidence="5" type="ORF">H8S01_05080</name>
</gene>
<keyword evidence="6" id="KW-1185">Reference proteome</keyword>
<evidence type="ECO:0000256" key="1">
    <source>
        <dbReference type="SAM" id="MobiDB-lite"/>
    </source>
</evidence>
<protein>
    <recommendedName>
        <fullName evidence="4">Cohesin domain-containing protein</fullName>
    </recommendedName>
</protein>
<keyword evidence="2" id="KW-0472">Membrane</keyword>
<dbReference type="Gene3D" id="2.60.40.680">
    <property type="match status" value="1"/>
</dbReference>
<feature type="region of interest" description="Disordered" evidence="1">
    <location>
        <begin position="599"/>
        <end position="629"/>
    </location>
</feature>
<dbReference type="InterPro" id="IPR008965">
    <property type="entry name" value="CBM2/CBM3_carb-bd_dom_sf"/>
</dbReference>
<reference evidence="5 6" key="1">
    <citation type="submission" date="2020-08" db="EMBL/GenBank/DDBJ databases">
        <title>Genome public.</title>
        <authorList>
            <person name="Liu C."/>
            <person name="Sun Q."/>
        </authorList>
    </citation>
    <scope>NUCLEOTIDE SEQUENCE [LARGE SCALE GENOMIC DNA]</scope>
    <source>
        <strain evidence="5 6">NSJ-43</strain>
    </source>
</reference>
<keyword evidence="3" id="KW-0732">Signal</keyword>
<keyword evidence="2" id="KW-1133">Transmembrane helix</keyword>
<evidence type="ECO:0000256" key="3">
    <source>
        <dbReference type="SAM" id="SignalP"/>
    </source>
</evidence>
<comment type="caution">
    <text evidence="5">The sequence shown here is derived from an EMBL/GenBank/DDBJ whole genome shotgun (WGS) entry which is preliminary data.</text>
</comment>
<evidence type="ECO:0000256" key="2">
    <source>
        <dbReference type="SAM" id="Phobius"/>
    </source>
</evidence>